<dbReference type="PANTHER" id="PTHR13484:SF0">
    <property type="entry name" value="PRE-MRNA 3'-END-PROCESSING FACTOR FIP1"/>
    <property type="match status" value="1"/>
</dbReference>
<feature type="region of interest" description="Disordered" evidence="5">
    <location>
        <begin position="273"/>
        <end position="313"/>
    </location>
</feature>
<keyword evidence="3" id="KW-0507">mRNA processing</keyword>
<evidence type="ECO:0000256" key="4">
    <source>
        <dbReference type="ARBA" id="ARBA00023242"/>
    </source>
</evidence>
<evidence type="ECO:0000256" key="1">
    <source>
        <dbReference type="ARBA" id="ARBA00004123"/>
    </source>
</evidence>
<accession>A0ABR0KPU4</accession>
<feature type="domain" description="Pre-mRNA polyadenylation factor Fip1" evidence="6">
    <location>
        <begin position="145"/>
        <end position="186"/>
    </location>
</feature>
<name>A0ABR0KPU4_9EURO</name>
<evidence type="ECO:0000313" key="7">
    <source>
        <dbReference type="EMBL" id="KAK5100881.1"/>
    </source>
</evidence>
<feature type="compositionally biased region" description="Gly residues" evidence="5">
    <location>
        <begin position="287"/>
        <end position="302"/>
    </location>
</feature>
<feature type="compositionally biased region" description="Polar residues" evidence="5">
    <location>
        <begin position="95"/>
        <end position="110"/>
    </location>
</feature>
<proteinExistence type="inferred from homology"/>
<gene>
    <name evidence="7" type="ORF">LTR24_000729</name>
</gene>
<feature type="compositionally biased region" description="Basic residues" evidence="5">
    <location>
        <begin position="303"/>
        <end position="313"/>
    </location>
</feature>
<keyword evidence="8" id="KW-1185">Reference proteome</keyword>
<evidence type="ECO:0000256" key="2">
    <source>
        <dbReference type="ARBA" id="ARBA00007459"/>
    </source>
</evidence>
<evidence type="ECO:0000313" key="8">
    <source>
        <dbReference type="Proteomes" id="UP001345013"/>
    </source>
</evidence>
<evidence type="ECO:0000256" key="5">
    <source>
        <dbReference type="SAM" id="MobiDB-lite"/>
    </source>
</evidence>
<comment type="similarity">
    <text evidence="2">Belongs to the FIP1 family.</text>
</comment>
<feature type="compositionally biased region" description="Acidic residues" evidence="5">
    <location>
        <begin position="1"/>
        <end position="13"/>
    </location>
</feature>
<feature type="compositionally biased region" description="Acidic residues" evidence="5">
    <location>
        <begin position="30"/>
        <end position="47"/>
    </location>
</feature>
<evidence type="ECO:0000259" key="6">
    <source>
        <dbReference type="Pfam" id="PF05182"/>
    </source>
</evidence>
<keyword evidence="4" id="KW-0539">Nucleus</keyword>
<dbReference type="PANTHER" id="PTHR13484">
    <property type="entry name" value="FIP1-LIKE 1 PROTEIN"/>
    <property type="match status" value="1"/>
</dbReference>
<dbReference type="Pfam" id="PF05182">
    <property type="entry name" value="Fip1"/>
    <property type="match status" value="1"/>
</dbReference>
<reference evidence="7 8" key="1">
    <citation type="submission" date="2023-08" db="EMBL/GenBank/DDBJ databases">
        <title>Black Yeasts Isolated from many extreme environments.</title>
        <authorList>
            <person name="Coleine C."/>
            <person name="Stajich J.E."/>
            <person name="Selbmann L."/>
        </authorList>
    </citation>
    <scope>NUCLEOTIDE SEQUENCE [LARGE SCALE GENOMIC DNA]</scope>
    <source>
        <strain evidence="7 8">CCFEE 5885</strain>
    </source>
</reference>
<organism evidence="7 8">
    <name type="scientific">Lithohypha guttulata</name>
    <dbReference type="NCBI Taxonomy" id="1690604"/>
    <lineage>
        <taxon>Eukaryota</taxon>
        <taxon>Fungi</taxon>
        <taxon>Dikarya</taxon>
        <taxon>Ascomycota</taxon>
        <taxon>Pezizomycotina</taxon>
        <taxon>Eurotiomycetes</taxon>
        <taxon>Chaetothyriomycetidae</taxon>
        <taxon>Chaetothyriales</taxon>
        <taxon>Trichomeriaceae</taxon>
        <taxon>Lithohypha</taxon>
    </lineage>
</organism>
<evidence type="ECO:0000256" key="3">
    <source>
        <dbReference type="ARBA" id="ARBA00022664"/>
    </source>
</evidence>
<dbReference type="InterPro" id="IPR007854">
    <property type="entry name" value="Fip1_dom"/>
</dbReference>
<dbReference type="EMBL" id="JAVRRG010000005">
    <property type="protein sequence ID" value="KAK5100881.1"/>
    <property type="molecule type" value="Genomic_DNA"/>
</dbReference>
<comment type="caution">
    <text evidence="7">The sequence shown here is derived from an EMBL/GenBank/DDBJ whole genome shotgun (WGS) entry which is preliminary data.</text>
</comment>
<sequence>MASNADMDEDDIYPENNDSYEPPESKMQDVDDEEEGEEVESDSDDDINFITDAKDEPKAEPGSQKNLRPGSALNERDKVKPSPTPAPGIKRELTPQANINRITTPQSDSRPGTDYPARHTSTLDPLNGNPIHPATGKPLFETDLDTDFPSESTKPWRKPGADITDYFNYGFDEFTWASYCLKKQQMPKEVKGINQETEQMKAFMDGMPGGGMSGMPPMPSAPAPAVQGADGQPGMPSQAEMQQMFEFMKMQNMDPMQMDPSQMAQMMMMGGAPNPMQQGQPPAGPAGYAGGHQDGFGGGGRGRGGRRGRGNWQ</sequence>
<dbReference type="Proteomes" id="UP001345013">
    <property type="component" value="Unassembled WGS sequence"/>
</dbReference>
<dbReference type="InterPro" id="IPR051187">
    <property type="entry name" value="Pre-mRNA_3'-end_processing_reg"/>
</dbReference>
<feature type="region of interest" description="Disordered" evidence="5">
    <location>
        <begin position="1"/>
        <end position="130"/>
    </location>
</feature>
<protein>
    <recommendedName>
        <fullName evidence="6">Pre-mRNA polyadenylation factor Fip1 domain-containing protein</fullName>
    </recommendedName>
</protein>
<comment type="subcellular location">
    <subcellularLocation>
        <location evidence="1">Nucleus</location>
    </subcellularLocation>
</comment>